<evidence type="ECO:0000256" key="2">
    <source>
        <dbReference type="ARBA" id="ARBA00022670"/>
    </source>
</evidence>
<feature type="active site" description="Charge relay system" evidence="7">
    <location>
        <position position="142"/>
    </location>
</feature>
<dbReference type="FunFam" id="3.40.50.200:FF:000006">
    <property type="entry name" value="Subtilisin-like protease SBT1.5"/>
    <property type="match status" value="2"/>
</dbReference>
<feature type="signal peptide" evidence="8">
    <location>
        <begin position="1"/>
        <end position="22"/>
    </location>
</feature>
<feature type="domain" description="Inhibitor I9" evidence="10">
    <location>
        <begin position="777"/>
        <end position="853"/>
    </location>
</feature>
<organism evidence="12 13">
    <name type="scientific">Vitis vinifera</name>
    <name type="common">Grape</name>
    <dbReference type="NCBI Taxonomy" id="29760"/>
    <lineage>
        <taxon>Eukaryota</taxon>
        <taxon>Viridiplantae</taxon>
        <taxon>Streptophyta</taxon>
        <taxon>Embryophyta</taxon>
        <taxon>Tracheophyta</taxon>
        <taxon>Spermatophyta</taxon>
        <taxon>Magnoliopsida</taxon>
        <taxon>eudicotyledons</taxon>
        <taxon>Gunneridae</taxon>
        <taxon>Pentapetalae</taxon>
        <taxon>rosids</taxon>
        <taxon>Vitales</taxon>
        <taxon>Vitaceae</taxon>
        <taxon>Viteae</taxon>
        <taxon>Vitis</taxon>
    </lineage>
</organism>
<sequence>MARKNSFLWLLLLSLICTLVCTHSTAAASKDDGRKEYIVYMGAKPAGDFSASAIHIDMLQQVFGSSRASISLVRSYKRSFNGFVAKLTEEEMQQMKGMDGVVSIFPNEKKQLHTTRSWDFVGFPQQVKRTSIESDIIIGVLDSGIWPESDSFDDEGFGPPPSKWIGTCQGFSNFTCNNKIIGAKYYRSSGQFRQEDFQSPRDSEGHGTHTASTAAGGLVSMASLMGFGLGTARGGVPSARIAVYKICWSDGCFGADILAAFDDAIADGVDIISISVGGKTPTNYFEDPIAIGAFHAMKKRILTSASAGNDGPVLASITNFSPWSLSVAASTIDRDFFTKVQLGDSNVFEGVSINTFELNDMYPLIYGGDAPNTAAGFSGNRSRFCFPSTLNPNLVKGKIVLCDVKTNGAGAFLAGAVGALMADTLPKDSSRSFPLPASHLSARDGSSIANYINSTSNPTASIFKSTEVSDALAPYVVSFSSRGPNPASFDLLKPDIAAPGVRILAAWPPIAPVSGVKGDNREVLYNIISGTSMSCPHASGAAAYIKSFNPTWSPAAIKSALMTTATPMSAKKNPEAEFAYGAGNIDPVKAIDPGLVYDADEIDYVKFLCGQGYSTPALRLVTGDNSVCSAATNGTVWNLNYPSFALSSLTKESITGMFNRTVTNVGSSVSTYKATVIGAPEGLEIQVEPSILSFTSLMQKLSFVLKVEGKVERERRLEGSSIYMYACPSTTKPIAYHHLMARQKNSSLWFLLLSLICSLLSTHSTAAASEDDVRKEYIVYMGAKPAGDFSASVIHTNMLEQVFGSDRASSSLVRSYKRSFNGFVAKLTEDEMQQMKGMDGVVSVFPSEKKQLHTTRSWDFVGFPRQVKRTSVESDIIIGVLDGGIWPESDSFDDKGFGPPPRKWKGTCQGFSNFTCNNKIIGAKYYKSDRKFSPEDLQSPRDSDGHGTHTASTAAGGLVNMASLMGFGLGTARGGVPSARIAVYKICWSDGCDDADILAAFDDAIADGVDIISYSLGNPPSQDYFKDTAAIGAFHAMKNGILTSTSAGNDGPRLVSVVSVSPWSLSVAASTIDRKFLTEVQLGDRKVYKGFSINAFEPNGMYPLIYGGDAPNTRGGFRGNTSRFCEKNSLNPNLVKGKIVLCIGLGAGLEETSNAFLAGAVGTVIVDGLRFPKDSSYIYPLPASRLGAGDGKRIAYYISSTSNPTASILKSIEVKDTLAPYVPSFSSRGPNNITHDLLKPDLTAPGVHILAAWSPISPISQMSGDNRVAQYNILSGTSMACPHATGAAAYIKSFHPTWSPAAIKSALMTTATPMSARKNPEAEFAYGAGNIDPVRAVHPGLVYDADEIDFVNFLCGEGYSFQTLRKVTGDHSACSKATNGAVWDLNYPSFALSTSNKESIARTFHRSVTNVGSPMSTYKAIVIGAPKGLKINVKPNILSFTSIGQKLSFVLKVNGRMVEDIVSASLVWDDGLHKVRSPIIVYAVQ</sequence>
<evidence type="ECO:0000256" key="1">
    <source>
        <dbReference type="ARBA" id="ARBA00011073"/>
    </source>
</evidence>
<feature type="active site" description="Charge relay system" evidence="6 7">
    <location>
        <position position="882"/>
    </location>
</feature>
<feature type="domain" description="Subtilisin-like protease fibronectin type-III" evidence="11">
    <location>
        <begin position="1384"/>
        <end position="1481"/>
    </location>
</feature>
<comment type="similarity">
    <text evidence="1 7">Belongs to the peptidase S8 family.</text>
</comment>
<feature type="active site" description="Charge relay system" evidence="6 7">
    <location>
        <position position="946"/>
    </location>
</feature>
<dbReference type="InterPro" id="IPR034197">
    <property type="entry name" value="Peptidases_S8_3"/>
</dbReference>
<feature type="active site" description="Charge relay system" evidence="7">
    <location>
        <position position="532"/>
    </location>
</feature>
<evidence type="ECO:0000313" key="12">
    <source>
        <dbReference type="EMBL" id="CCB56298.1"/>
    </source>
</evidence>
<accession>F6HNS9</accession>
<feature type="domain" description="Subtilisin-like protease fibronectin type-III" evidence="11">
    <location>
        <begin position="638"/>
        <end position="717"/>
    </location>
</feature>
<gene>
    <name evidence="12" type="ordered locus">VIT_13s0019g02490</name>
</gene>
<dbReference type="PROSITE" id="PS51892">
    <property type="entry name" value="SUBTILASE"/>
    <property type="match status" value="2"/>
</dbReference>
<dbReference type="Gene3D" id="2.60.40.2310">
    <property type="match status" value="2"/>
</dbReference>
<name>F6HNS9_VITVI</name>
<dbReference type="InterPro" id="IPR015500">
    <property type="entry name" value="Peptidase_S8_subtilisin-rel"/>
</dbReference>
<evidence type="ECO:0000256" key="6">
    <source>
        <dbReference type="PIRSR" id="PIRSR615500-1"/>
    </source>
</evidence>
<keyword evidence="3 8" id="KW-0732">Signal</keyword>
<evidence type="ECO:0000259" key="11">
    <source>
        <dbReference type="Pfam" id="PF17766"/>
    </source>
</evidence>
<dbReference type="InterPro" id="IPR037045">
    <property type="entry name" value="S8pro/Inhibitor_I9_sf"/>
</dbReference>
<feature type="active site" description="Charge relay system" evidence="7">
    <location>
        <position position="206"/>
    </location>
</feature>
<dbReference type="GO" id="GO:0005576">
    <property type="term" value="C:extracellular region"/>
    <property type="evidence" value="ECO:0000318"/>
    <property type="project" value="GO_Central"/>
</dbReference>
<keyword evidence="4 7" id="KW-0378">Hydrolase</keyword>
<dbReference type="InParanoid" id="F6HNS9"/>
<dbReference type="CDD" id="cd04852">
    <property type="entry name" value="Peptidases_S8_3"/>
    <property type="match status" value="2"/>
</dbReference>
<feature type="domain" description="Peptidase S8/S53" evidence="9">
    <location>
        <begin position="874"/>
        <end position="1329"/>
    </location>
</feature>
<dbReference type="InterPro" id="IPR041469">
    <property type="entry name" value="Subtilisin-like_FN3"/>
</dbReference>
<feature type="chain" id="PRO_5003337850" description="Cucumisin" evidence="8">
    <location>
        <begin position="23"/>
        <end position="1485"/>
    </location>
</feature>
<dbReference type="GO" id="GO:0004252">
    <property type="term" value="F:serine-type endopeptidase activity"/>
    <property type="evidence" value="ECO:0000318"/>
    <property type="project" value="GO_Central"/>
</dbReference>
<dbReference type="PaxDb" id="29760-VIT_13s0019g02490.t01"/>
<dbReference type="PANTHER" id="PTHR10795">
    <property type="entry name" value="PROPROTEIN CONVERTASE SUBTILISIN/KEXIN"/>
    <property type="match status" value="1"/>
</dbReference>
<evidence type="ECO:0000256" key="3">
    <source>
        <dbReference type="ARBA" id="ARBA00022729"/>
    </source>
</evidence>
<dbReference type="InterPro" id="IPR045051">
    <property type="entry name" value="SBT"/>
</dbReference>
<dbReference type="InterPro" id="IPR010259">
    <property type="entry name" value="S8pro/Inhibitor_I9"/>
</dbReference>
<keyword evidence="5 7" id="KW-0720">Serine protease</keyword>
<dbReference type="HOGENOM" id="CLU_000625_8_2_1"/>
<dbReference type="SUPFAM" id="SSF52743">
    <property type="entry name" value="Subtilisin-like"/>
    <property type="match status" value="2"/>
</dbReference>
<evidence type="ECO:0008006" key="14">
    <source>
        <dbReference type="Google" id="ProtNLM"/>
    </source>
</evidence>
<feature type="domain" description="Peptidase S8/S53" evidence="9">
    <location>
        <begin position="134"/>
        <end position="583"/>
    </location>
</feature>
<feature type="active site" description="Charge relay system" evidence="6 7">
    <location>
        <position position="1278"/>
    </location>
</feature>
<evidence type="ECO:0000256" key="4">
    <source>
        <dbReference type="ARBA" id="ARBA00022801"/>
    </source>
</evidence>
<dbReference type="InterPro" id="IPR000209">
    <property type="entry name" value="Peptidase_S8/S53_dom"/>
</dbReference>
<dbReference type="OrthoDB" id="206201at2759"/>
<evidence type="ECO:0000256" key="7">
    <source>
        <dbReference type="PROSITE-ProRule" id="PRU01240"/>
    </source>
</evidence>
<dbReference type="InterPro" id="IPR036852">
    <property type="entry name" value="Peptidase_S8/S53_dom_sf"/>
</dbReference>
<dbReference type="eggNOG" id="ENOG502QRA7">
    <property type="taxonomic scope" value="Eukaryota"/>
</dbReference>
<dbReference type="Pfam" id="PF05922">
    <property type="entry name" value="Inhibitor_I9"/>
    <property type="match status" value="2"/>
</dbReference>
<dbReference type="Gene3D" id="3.30.70.80">
    <property type="entry name" value="Peptidase S8 propeptide/proteinase inhibitor I9"/>
    <property type="match status" value="2"/>
</dbReference>
<dbReference type="STRING" id="29760.F6HNS9"/>
<dbReference type="Gene3D" id="3.50.30.30">
    <property type="match status" value="2"/>
</dbReference>
<dbReference type="EMBL" id="FN595998">
    <property type="protein sequence ID" value="CCB56298.1"/>
    <property type="molecule type" value="Genomic_DNA"/>
</dbReference>
<dbReference type="PRINTS" id="PR00723">
    <property type="entry name" value="SUBTILISIN"/>
</dbReference>
<feature type="domain" description="Inhibitor I9" evidence="10">
    <location>
        <begin position="37"/>
        <end position="113"/>
    </location>
</feature>
<dbReference type="Pfam" id="PF17766">
    <property type="entry name" value="fn3_6"/>
    <property type="match status" value="2"/>
</dbReference>
<dbReference type="Pfam" id="PF00082">
    <property type="entry name" value="Peptidase_S8"/>
    <property type="match status" value="2"/>
</dbReference>
<dbReference type="CDD" id="cd02120">
    <property type="entry name" value="PA_subtilisin_like"/>
    <property type="match status" value="1"/>
</dbReference>
<evidence type="ECO:0000259" key="9">
    <source>
        <dbReference type="Pfam" id="PF00082"/>
    </source>
</evidence>
<keyword evidence="13" id="KW-1185">Reference proteome</keyword>
<dbReference type="Gene3D" id="3.40.50.200">
    <property type="entry name" value="Peptidase S8/S53 domain"/>
    <property type="match status" value="2"/>
</dbReference>
<dbReference type="Proteomes" id="UP000009183">
    <property type="component" value="Chromosome 13"/>
</dbReference>
<dbReference type="InterPro" id="IPR023828">
    <property type="entry name" value="Peptidase_S8_Ser-AS"/>
</dbReference>
<proteinExistence type="inferred from homology"/>
<dbReference type="PROSITE" id="PS00138">
    <property type="entry name" value="SUBTILASE_SER"/>
    <property type="match status" value="2"/>
</dbReference>
<dbReference type="FunFam" id="3.30.70.80:FF:000002">
    <property type="entry name" value="Subtilisin-like protease SBT5.3"/>
    <property type="match status" value="1"/>
</dbReference>
<evidence type="ECO:0000256" key="8">
    <source>
        <dbReference type="SAM" id="SignalP"/>
    </source>
</evidence>
<reference evidence="13" key="1">
    <citation type="journal article" date="2007" name="Nature">
        <title>The grapevine genome sequence suggests ancestral hexaploidization in major angiosperm phyla.</title>
        <authorList>
            <consortium name="The French-Italian Public Consortium for Grapevine Genome Characterization."/>
            <person name="Jaillon O."/>
            <person name="Aury J.-M."/>
            <person name="Noel B."/>
            <person name="Policriti A."/>
            <person name="Clepet C."/>
            <person name="Casagrande A."/>
            <person name="Choisne N."/>
            <person name="Aubourg S."/>
            <person name="Vitulo N."/>
            <person name="Jubin C."/>
            <person name="Vezzi A."/>
            <person name="Legeai F."/>
            <person name="Hugueney P."/>
            <person name="Dasilva C."/>
            <person name="Horner D."/>
            <person name="Mica E."/>
            <person name="Jublot D."/>
            <person name="Poulain J."/>
            <person name="Bruyere C."/>
            <person name="Billault A."/>
            <person name="Segurens B."/>
            <person name="Gouyvenoux M."/>
            <person name="Ugarte E."/>
            <person name="Cattonaro F."/>
            <person name="Anthouard V."/>
            <person name="Vico V."/>
            <person name="Del Fabbro C."/>
            <person name="Alaux M."/>
            <person name="Di Gaspero G."/>
            <person name="Dumas V."/>
            <person name="Felice N."/>
            <person name="Paillard S."/>
            <person name="Juman I."/>
            <person name="Moroldo M."/>
            <person name="Scalabrin S."/>
            <person name="Canaguier A."/>
            <person name="Le Clainche I."/>
            <person name="Malacrida G."/>
            <person name="Durand E."/>
            <person name="Pesole G."/>
            <person name="Laucou V."/>
            <person name="Chatelet P."/>
            <person name="Merdinoglu D."/>
            <person name="Delledonne M."/>
            <person name="Pezzotti M."/>
            <person name="Lecharny A."/>
            <person name="Scarpelli C."/>
            <person name="Artiguenave F."/>
            <person name="Pe M.E."/>
            <person name="Valle G."/>
            <person name="Morgante M."/>
            <person name="Caboche M."/>
            <person name="Adam-Blondon A.-F."/>
            <person name="Weissenbach J."/>
            <person name="Quetier F."/>
            <person name="Wincker P."/>
        </authorList>
    </citation>
    <scope>NUCLEOTIDE SEQUENCE [LARGE SCALE GENOMIC DNA]</scope>
    <source>
        <strain evidence="13">cv. Pinot noir / PN40024</strain>
    </source>
</reference>
<protein>
    <recommendedName>
        <fullName evidence="14">Cucumisin</fullName>
    </recommendedName>
</protein>
<evidence type="ECO:0000259" key="10">
    <source>
        <dbReference type="Pfam" id="PF05922"/>
    </source>
</evidence>
<evidence type="ECO:0000313" key="13">
    <source>
        <dbReference type="Proteomes" id="UP000009183"/>
    </source>
</evidence>
<keyword evidence="2 7" id="KW-0645">Protease</keyword>
<evidence type="ECO:0000256" key="5">
    <source>
        <dbReference type="ARBA" id="ARBA00022825"/>
    </source>
</evidence>
<dbReference type="GO" id="GO:0006508">
    <property type="term" value="P:proteolysis"/>
    <property type="evidence" value="ECO:0007669"/>
    <property type="project" value="UniProtKB-KW"/>
</dbReference>